<proteinExistence type="predicted"/>
<name>A0A3N4I830_ASCIM</name>
<feature type="compositionally biased region" description="Basic residues" evidence="1">
    <location>
        <begin position="555"/>
        <end position="568"/>
    </location>
</feature>
<feature type="region of interest" description="Disordered" evidence="1">
    <location>
        <begin position="177"/>
        <end position="214"/>
    </location>
</feature>
<sequence length="574" mass="63495">MPINKANPVLIQPLLLPLVPLPPVPPDRNDDTTTAPTRQTNPPPPAPQPLTYNPPGHPSYSACPKVQELFKELRDHSYPKDIIEKARTIVQSSEAYSPIDLSFFAAAFRDLGRGAQSRPISSDDDEESWREDQKAVASVLNGISYCWSLEQQFNLRLFGKQPPPGFVEALLKRSAATKQKPRSTKATKTSVVKGPKVSKANVTRRPRKGRKSKVDVGVRVDEIGNGTLGVVLGEEKKEDTEGKEGVVGVEEAALTGLDDEDNARQPEITAELDIVPARPFTTTAKEFGSTAHRTDKPPGPGAPIDASAQLNPKISTKVNTKINNRINTKINTKLSFNPNMNLNNKLYTTLDINLDTNHTSILTSNLLKPLRSTLPKTLFSSHSSSLSSNIHSNRRRHHPFATDLRPIPIIASNHHRKSPDRHPPQGPQNYRKLRCHSTTDLAYYSAAFRILLIDASPAPPEHEAEVFRREDDDLTTDLLNDLTYAWGQAQTKNLMGLRAKEQVVDNHGIENNLAALSQRRKRKNSAIGALSDGGKAVPILTKRSRALEEPSKPASRARKRDIKTKHSRLNIDQD</sequence>
<dbReference type="EMBL" id="ML119689">
    <property type="protein sequence ID" value="RPA80341.1"/>
    <property type="molecule type" value="Genomic_DNA"/>
</dbReference>
<evidence type="ECO:0000313" key="2">
    <source>
        <dbReference type="EMBL" id="RPA80341.1"/>
    </source>
</evidence>
<reference evidence="2 3" key="1">
    <citation type="journal article" date="2018" name="Nat. Ecol. Evol.">
        <title>Pezizomycetes genomes reveal the molecular basis of ectomycorrhizal truffle lifestyle.</title>
        <authorList>
            <person name="Murat C."/>
            <person name="Payen T."/>
            <person name="Noel B."/>
            <person name="Kuo A."/>
            <person name="Morin E."/>
            <person name="Chen J."/>
            <person name="Kohler A."/>
            <person name="Krizsan K."/>
            <person name="Balestrini R."/>
            <person name="Da Silva C."/>
            <person name="Montanini B."/>
            <person name="Hainaut M."/>
            <person name="Levati E."/>
            <person name="Barry K.W."/>
            <person name="Belfiori B."/>
            <person name="Cichocki N."/>
            <person name="Clum A."/>
            <person name="Dockter R.B."/>
            <person name="Fauchery L."/>
            <person name="Guy J."/>
            <person name="Iotti M."/>
            <person name="Le Tacon F."/>
            <person name="Lindquist E.A."/>
            <person name="Lipzen A."/>
            <person name="Malagnac F."/>
            <person name="Mello A."/>
            <person name="Molinier V."/>
            <person name="Miyauchi S."/>
            <person name="Poulain J."/>
            <person name="Riccioni C."/>
            <person name="Rubini A."/>
            <person name="Sitrit Y."/>
            <person name="Splivallo R."/>
            <person name="Traeger S."/>
            <person name="Wang M."/>
            <person name="Zifcakova L."/>
            <person name="Wipf D."/>
            <person name="Zambonelli A."/>
            <person name="Paolocci F."/>
            <person name="Nowrousian M."/>
            <person name="Ottonello S."/>
            <person name="Baldrian P."/>
            <person name="Spatafora J.W."/>
            <person name="Henrissat B."/>
            <person name="Nagy L.G."/>
            <person name="Aury J.M."/>
            <person name="Wincker P."/>
            <person name="Grigoriev I.V."/>
            <person name="Bonfante P."/>
            <person name="Martin F.M."/>
        </authorList>
    </citation>
    <scope>NUCLEOTIDE SEQUENCE [LARGE SCALE GENOMIC DNA]</scope>
    <source>
        <strain evidence="2 3">RN42</strain>
    </source>
</reference>
<feature type="region of interest" description="Disordered" evidence="1">
    <location>
        <begin position="287"/>
        <end position="307"/>
    </location>
</feature>
<evidence type="ECO:0000256" key="1">
    <source>
        <dbReference type="SAM" id="MobiDB-lite"/>
    </source>
</evidence>
<keyword evidence="3" id="KW-1185">Reference proteome</keyword>
<feature type="compositionally biased region" description="Basic residues" evidence="1">
    <location>
        <begin position="202"/>
        <end position="211"/>
    </location>
</feature>
<organism evidence="2 3">
    <name type="scientific">Ascobolus immersus RN42</name>
    <dbReference type="NCBI Taxonomy" id="1160509"/>
    <lineage>
        <taxon>Eukaryota</taxon>
        <taxon>Fungi</taxon>
        <taxon>Dikarya</taxon>
        <taxon>Ascomycota</taxon>
        <taxon>Pezizomycotina</taxon>
        <taxon>Pezizomycetes</taxon>
        <taxon>Pezizales</taxon>
        <taxon>Ascobolaceae</taxon>
        <taxon>Ascobolus</taxon>
    </lineage>
</organism>
<feature type="region of interest" description="Disordered" evidence="1">
    <location>
        <begin position="540"/>
        <end position="574"/>
    </location>
</feature>
<accession>A0A3N4I830</accession>
<dbReference type="AlphaFoldDB" id="A0A3N4I830"/>
<dbReference type="Proteomes" id="UP000275078">
    <property type="component" value="Unassembled WGS sequence"/>
</dbReference>
<evidence type="ECO:0000313" key="3">
    <source>
        <dbReference type="Proteomes" id="UP000275078"/>
    </source>
</evidence>
<feature type="region of interest" description="Disordered" evidence="1">
    <location>
        <begin position="17"/>
        <end position="63"/>
    </location>
</feature>
<gene>
    <name evidence="2" type="ORF">BJ508DRAFT_327446</name>
</gene>
<protein>
    <submittedName>
        <fullName evidence="2">Uncharacterized protein</fullName>
    </submittedName>
</protein>